<dbReference type="GO" id="GO:0006313">
    <property type="term" value="P:DNA transposition"/>
    <property type="evidence" value="ECO:0007669"/>
    <property type="project" value="InterPro"/>
</dbReference>
<dbReference type="InterPro" id="IPR002686">
    <property type="entry name" value="Transposase_17"/>
</dbReference>
<evidence type="ECO:0000259" key="2">
    <source>
        <dbReference type="SMART" id="SM01321"/>
    </source>
</evidence>
<dbReference type="PANTHER" id="PTHR33360:SF2">
    <property type="entry name" value="TRANSPOSASE FOR INSERTION SEQUENCE ELEMENT IS200"/>
    <property type="match status" value="1"/>
</dbReference>
<protein>
    <submittedName>
        <fullName evidence="3">IS200/IS605 family transposase</fullName>
    </submittedName>
</protein>
<dbReference type="OrthoDB" id="9798161at2"/>
<dbReference type="InterPro" id="IPR036515">
    <property type="entry name" value="Transposase_17_sf"/>
</dbReference>
<dbReference type="Gene3D" id="3.30.70.1290">
    <property type="entry name" value="Transposase IS200-like"/>
    <property type="match status" value="1"/>
</dbReference>
<dbReference type="SMART" id="SM01321">
    <property type="entry name" value="Y1_Tnp"/>
    <property type="match status" value="1"/>
</dbReference>
<dbReference type="AlphaFoldDB" id="A0A2G4F3P2"/>
<dbReference type="EMBL" id="NXIB02000022">
    <property type="protein sequence ID" value="PHX56358.1"/>
    <property type="molecule type" value="Genomic_DNA"/>
</dbReference>
<sequence>MAMWRLYYHLVWATKERQPLISPAKETELYSYITGKADTLNCILHAIGGTENHIHLIVSIPPTQSVAEFVKNIKGSSSRHLNQTLQNSNKFAWQEGYGVFSLGQRQLEQAVAYVLNQKEHHLQKTTNSHLEQMTHQDDSPTRWHPNLSDN</sequence>
<comment type="caution">
    <text evidence="3">The sequence shown here is derived from an EMBL/GenBank/DDBJ whole genome shotgun (WGS) entry which is preliminary data.</text>
</comment>
<dbReference type="SUPFAM" id="SSF143422">
    <property type="entry name" value="Transposase IS200-like"/>
    <property type="match status" value="1"/>
</dbReference>
<dbReference type="NCBIfam" id="NF033573">
    <property type="entry name" value="transpos_IS200"/>
    <property type="match status" value="1"/>
</dbReference>
<organism evidence="3 4">
    <name type="scientific">Tychonema bourrellyi FEM_GT703</name>
    <dbReference type="NCBI Taxonomy" id="2040638"/>
    <lineage>
        <taxon>Bacteria</taxon>
        <taxon>Bacillati</taxon>
        <taxon>Cyanobacteriota</taxon>
        <taxon>Cyanophyceae</taxon>
        <taxon>Oscillatoriophycideae</taxon>
        <taxon>Oscillatoriales</taxon>
        <taxon>Microcoleaceae</taxon>
        <taxon>Tychonema</taxon>
    </lineage>
</organism>
<accession>A0A2G4F3P2</accession>
<dbReference type="Pfam" id="PF01797">
    <property type="entry name" value="Y1_Tnp"/>
    <property type="match status" value="1"/>
</dbReference>
<dbReference type="RefSeq" id="WP_096830159.1">
    <property type="nucleotide sequence ID" value="NZ_NXIB02000022.1"/>
</dbReference>
<evidence type="ECO:0000313" key="3">
    <source>
        <dbReference type="EMBL" id="PHX56358.1"/>
    </source>
</evidence>
<gene>
    <name evidence="3" type="ORF">CP500_005810</name>
</gene>
<name>A0A2G4F3P2_9CYAN</name>
<dbReference type="GO" id="GO:0004803">
    <property type="term" value="F:transposase activity"/>
    <property type="evidence" value="ECO:0007669"/>
    <property type="project" value="InterPro"/>
</dbReference>
<feature type="compositionally biased region" description="Basic and acidic residues" evidence="1">
    <location>
        <begin position="132"/>
        <end position="141"/>
    </location>
</feature>
<dbReference type="GO" id="GO:0003677">
    <property type="term" value="F:DNA binding"/>
    <property type="evidence" value="ECO:0007669"/>
    <property type="project" value="InterPro"/>
</dbReference>
<evidence type="ECO:0000313" key="4">
    <source>
        <dbReference type="Proteomes" id="UP000226442"/>
    </source>
</evidence>
<evidence type="ECO:0000256" key="1">
    <source>
        <dbReference type="SAM" id="MobiDB-lite"/>
    </source>
</evidence>
<reference evidence="3" key="1">
    <citation type="submission" date="2017-10" db="EMBL/GenBank/DDBJ databases">
        <title>Draft genome sequence of the planktic cyanobacteria Tychonema bourrellyi isolated from alpine lentic freshwater.</title>
        <authorList>
            <person name="Tett A."/>
            <person name="Armanini F."/>
            <person name="Asnicar F."/>
            <person name="Boscaini A."/>
            <person name="Pasolli E."/>
            <person name="Zolfo M."/>
            <person name="Donati C."/>
            <person name="Salmaso N."/>
            <person name="Segata N."/>
        </authorList>
    </citation>
    <scope>NUCLEOTIDE SEQUENCE</scope>
    <source>
        <strain evidence="3">FEM_GT703</strain>
    </source>
</reference>
<feature type="domain" description="Transposase IS200-like" evidence="2">
    <location>
        <begin position="3"/>
        <end position="117"/>
    </location>
</feature>
<proteinExistence type="predicted"/>
<keyword evidence="4" id="KW-1185">Reference proteome</keyword>
<feature type="region of interest" description="Disordered" evidence="1">
    <location>
        <begin position="125"/>
        <end position="150"/>
    </location>
</feature>
<dbReference type="Proteomes" id="UP000226442">
    <property type="component" value="Unassembled WGS sequence"/>
</dbReference>
<dbReference type="PANTHER" id="PTHR33360">
    <property type="entry name" value="TRANSPOSASE FOR INSERTION SEQUENCE ELEMENT IS200"/>
    <property type="match status" value="1"/>
</dbReference>